<dbReference type="AlphaFoldDB" id="A0A917G2Q8"/>
<protein>
    <recommendedName>
        <fullName evidence="3">Phage tail protein</fullName>
    </recommendedName>
</protein>
<dbReference type="EMBL" id="BMJT01000003">
    <property type="protein sequence ID" value="GGG19834.1"/>
    <property type="molecule type" value="Genomic_DNA"/>
</dbReference>
<dbReference type="Proteomes" id="UP000616608">
    <property type="component" value="Unassembled WGS sequence"/>
</dbReference>
<dbReference type="InterPro" id="IPR009734">
    <property type="entry name" value="Myoviridae_GpU"/>
</dbReference>
<evidence type="ECO:0000313" key="1">
    <source>
        <dbReference type="EMBL" id="GGG19834.1"/>
    </source>
</evidence>
<evidence type="ECO:0000313" key="2">
    <source>
        <dbReference type="Proteomes" id="UP000616608"/>
    </source>
</evidence>
<reference evidence="1" key="1">
    <citation type="journal article" date="2014" name="Int. J. Syst. Evol. Microbiol.">
        <title>Complete genome sequence of Corynebacterium casei LMG S-19264T (=DSM 44701T), isolated from a smear-ripened cheese.</title>
        <authorList>
            <consortium name="US DOE Joint Genome Institute (JGI-PGF)"/>
            <person name="Walter F."/>
            <person name="Albersmeier A."/>
            <person name="Kalinowski J."/>
            <person name="Ruckert C."/>
        </authorList>
    </citation>
    <scope>NUCLEOTIDE SEQUENCE</scope>
    <source>
        <strain evidence="1">CGMCC 1.15760</strain>
    </source>
</reference>
<comment type="caution">
    <text evidence="1">The sequence shown here is derived from an EMBL/GenBank/DDBJ whole genome shotgun (WGS) entry which is preliminary data.</text>
</comment>
<dbReference type="RefSeq" id="WP_188614193.1">
    <property type="nucleotide sequence ID" value="NZ_BMJT01000003.1"/>
</dbReference>
<reference evidence="1" key="2">
    <citation type="submission" date="2020-09" db="EMBL/GenBank/DDBJ databases">
        <authorList>
            <person name="Sun Q."/>
            <person name="Zhou Y."/>
        </authorList>
    </citation>
    <scope>NUCLEOTIDE SEQUENCE</scope>
    <source>
        <strain evidence="1">CGMCC 1.15760</strain>
    </source>
</reference>
<dbReference type="Pfam" id="PF06995">
    <property type="entry name" value="Phage_P2_GpU"/>
    <property type="match status" value="1"/>
</dbReference>
<proteinExistence type="predicted"/>
<keyword evidence="2" id="KW-1185">Reference proteome</keyword>
<accession>A0A917G2Q8</accession>
<sequence length="130" mass="14841">MVIGVFGPIIFEVSDNLIRTFDEFTRTNNERWETHDIDGAKPKSEYVGPGLDKISFTIDFTLSLDVNPIEEMDRVVRMSRNGEVHSLVIGNKRFGMNKFKLISVSGAYEQFDKNGVLWSSSTQVELEEYV</sequence>
<evidence type="ECO:0008006" key="3">
    <source>
        <dbReference type="Google" id="ProtNLM"/>
    </source>
</evidence>
<organism evidence="1 2">
    <name type="scientific">Lysinibacillus alkalisoli</name>
    <dbReference type="NCBI Taxonomy" id="1911548"/>
    <lineage>
        <taxon>Bacteria</taxon>
        <taxon>Bacillati</taxon>
        <taxon>Bacillota</taxon>
        <taxon>Bacilli</taxon>
        <taxon>Bacillales</taxon>
        <taxon>Bacillaceae</taxon>
        <taxon>Lysinibacillus</taxon>
    </lineage>
</organism>
<gene>
    <name evidence="1" type="ORF">GCM10007425_12800</name>
</gene>
<name>A0A917G2Q8_9BACI</name>